<dbReference type="AlphaFoldDB" id="A0A9D4XC62"/>
<evidence type="ECO:0000256" key="4">
    <source>
        <dbReference type="ARBA" id="ARBA00022729"/>
    </source>
</evidence>
<keyword evidence="7" id="KW-1185">Reference proteome</keyword>
<comment type="similarity">
    <text evidence="2">Belongs to the DEFL family.</text>
</comment>
<evidence type="ECO:0000256" key="2">
    <source>
        <dbReference type="ARBA" id="ARBA00006722"/>
    </source>
</evidence>
<comment type="caution">
    <text evidence="6">The sequence shown here is derived from an EMBL/GenBank/DDBJ whole genome shotgun (WGS) entry which is preliminary data.</text>
</comment>
<evidence type="ECO:0000256" key="3">
    <source>
        <dbReference type="ARBA" id="ARBA00022525"/>
    </source>
</evidence>
<feature type="signal peptide" evidence="5">
    <location>
        <begin position="1"/>
        <end position="23"/>
    </location>
</feature>
<accession>A0A9D4XC62</accession>
<evidence type="ECO:0000313" key="7">
    <source>
        <dbReference type="Proteomes" id="UP001058974"/>
    </source>
</evidence>
<evidence type="ECO:0000313" key="6">
    <source>
        <dbReference type="EMBL" id="KAI5417482.1"/>
    </source>
</evidence>
<dbReference type="InterPro" id="IPR010682">
    <property type="entry name" value="SCRL"/>
</dbReference>
<dbReference type="GO" id="GO:0005576">
    <property type="term" value="C:extracellular region"/>
    <property type="evidence" value="ECO:0007669"/>
    <property type="project" value="UniProtKB-SubCell"/>
</dbReference>
<name>A0A9D4XC62_PEA</name>
<dbReference type="EMBL" id="JAMSHJ010000004">
    <property type="protein sequence ID" value="KAI5417482.1"/>
    <property type="molecule type" value="Genomic_DNA"/>
</dbReference>
<dbReference type="GO" id="GO:0007165">
    <property type="term" value="P:signal transduction"/>
    <property type="evidence" value="ECO:0007669"/>
    <property type="project" value="InterPro"/>
</dbReference>
<dbReference type="Pfam" id="PF06876">
    <property type="entry name" value="SCRL"/>
    <property type="match status" value="1"/>
</dbReference>
<keyword evidence="3" id="KW-0964">Secreted</keyword>
<feature type="chain" id="PRO_5039125874" evidence="5">
    <location>
        <begin position="24"/>
        <end position="86"/>
    </location>
</feature>
<comment type="subcellular location">
    <subcellularLocation>
        <location evidence="1">Secreted</location>
    </subcellularLocation>
</comment>
<sequence>MMKSGSILLMVVALFVLLTSTFGSRIPIADITFCPRHLDLSGKCSNSRNCGEELNAALGASAMVHGCSCQDLSSNQHRCTCLAVCQ</sequence>
<reference evidence="6 7" key="1">
    <citation type="journal article" date="2022" name="Nat. Genet.">
        <title>Improved pea reference genome and pan-genome highlight genomic features and evolutionary characteristics.</title>
        <authorList>
            <person name="Yang T."/>
            <person name="Liu R."/>
            <person name="Luo Y."/>
            <person name="Hu S."/>
            <person name="Wang D."/>
            <person name="Wang C."/>
            <person name="Pandey M.K."/>
            <person name="Ge S."/>
            <person name="Xu Q."/>
            <person name="Li N."/>
            <person name="Li G."/>
            <person name="Huang Y."/>
            <person name="Saxena R.K."/>
            <person name="Ji Y."/>
            <person name="Li M."/>
            <person name="Yan X."/>
            <person name="He Y."/>
            <person name="Liu Y."/>
            <person name="Wang X."/>
            <person name="Xiang C."/>
            <person name="Varshney R.K."/>
            <person name="Ding H."/>
            <person name="Gao S."/>
            <person name="Zong X."/>
        </authorList>
    </citation>
    <scope>NUCLEOTIDE SEQUENCE [LARGE SCALE GENOMIC DNA]</scope>
    <source>
        <strain evidence="6 7">cv. Zhongwan 6</strain>
    </source>
</reference>
<proteinExistence type="inferred from homology"/>
<gene>
    <name evidence="6" type="ORF">KIW84_042188</name>
</gene>
<dbReference type="Proteomes" id="UP001058974">
    <property type="component" value="Chromosome 4"/>
</dbReference>
<dbReference type="PANTHER" id="PTHR34450:SF9">
    <property type="entry name" value="DEFENSIN-LIKE PROTEIN 242-RELATED"/>
    <property type="match status" value="1"/>
</dbReference>
<keyword evidence="4 5" id="KW-0732">Signal</keyword>
<evidence type="ECO:0000256" key="1">
    <source>
        <dbReference type="ARBA" id="ARBA00004613"/>
    </source>
</evidence>
<dbReference type="PANTHER" id="PTHR34450">
    <property type="entry name" value="DEFENSIN-LIKE PROTEIN 245-RELATED"/>
    <property type="match status" value="1"/>
</dbReference>
<evidence type="ECO:0000256" key="5">
    <source>
        <dbReference type="SAM" id="SignalP"/>
    </source>
</evidence>
<protein>
    <submittedName>
        <fullName evidence="6">Uncharacterized protein</fullName>
    </submittedName>
</protein>
<organism evidence="6 7">
    <name type="scientific">Pisum sativum</name>
    <name type="common">Garden pea</name>
    <name type="synonym">Lathyrus oleraceus</name>
    <dbReference type="NCBI Taxonomy" id="3888"/>
    <lineage>
        <taxon>Eukaryota</taxon>
        <taxon>Viridiplantae</taxon>
        <taxon>Streptophyta</taxon>
        <taxon>Embryophyta</taxon>
        <taxon>Tracheophyta</taxon>
        <taxon>Spermatophyta</taxon>
        <taxon>Magnoliopsida</taxon>
        <taxon>eudicotyledons</taxon>
        <taxon>Gunneridae</taxon>
        <taxon>Pentapetalae</taxon>
        <taxon>rosids</taxon>
        <taxon>fabids</taxon>
        <taxon>Fabales</taxon>
        <taxon>Fabaceae</taxon>
        <taxon>Papilionoideae</taxon>
        <taxon>50 kb inversion clade</taxon>
        <taxon>NPAAA clade</taxon>
        <taxon>Hologalegina</taxon>
        <taxon>IRL clade</taxon>
        <taxon>Fabeae</taxon>
        <taxon>Lathyrus</taxon>
    </lineage>
</organism>
<dbReference type="Gramene" id="Psat04G0218800-T1">
    <property type="protein sequence ID" value="KAI5417482.1"/>
    <property type="gene ID" value="KIW84_042188"/>
</dbReference>